<protein>
    <submittedName>
        <fullName evidence="1">Uncharacterized protein</fullName>
    </submittedName>
</protein>
<sequence>MAWNTKQVVGQLVEALHQQHVPECYTECFGEERKTGLGYHAFGEDVVMADNVNEYPVVEEEEVQRVDEGGVGGLGESAQTDEDPAMVQDDLVEGDVGEVKLNLTEWESAKTLAAQAEKIARAADRTAYFAQMQALYKANGPFKNHKVNPRHELRVCRWYSGDTLW</sequence>
<dbReference type="AlphaFoldDB" id="A0AAN8A0P6"/>
<reference evidence="1" key="1">
    <citation type="submission" date="2023-08" db="EMBL/GenBank/DDBJ databases">
        <title>Black Yeasts Isolated from many extreme environments.</title>
        <authorList>
            <person name="Coleine C."/>
            <person name="Stajich J.E."/>
            <person name="Selbmann L."/>
        </authorList>
    </citation>
    <scope>NUCLEOTIDE SEQUENCE</scope>
    <source>
        <strain evidence="1">CCFEE 5810</strain>
    </source>
</reference>
<evidence type="ECO:0000313" key="2">
    <source>
        <dbReference type="Proteomes" id="UP001310594"/>
    </source>
</evidence>
<accession>A0AAN8A0P6</accession>
<dbReference type="EMBL" id="JAVRQU010000012">
    <property type="protein sequence ID" value="KAK5696799.1"/>
    <property type="molecule type" value="Genomic_DNA"/>
</dbReference>
<evidence type="ECO:0000313" key="1">
    <source>
        <dbReference type="EMBL" id="KAK5696799.1"/>
    </source>
</evidence>
<dbReference type="Proteomes" id="UP001310594">
    <property type="component" value="Unassembled WGS sequence"/>
</dbReference>
<name>A0AAN8A0P6_9PEZI</name>
<gene>
    <name evidence="1" type="ORF">LTR97_008103</name>
</gene>
<organism evidence="1 2">
    <name type="scientific">Elasticomyces elasticus</name>
    <dbReference type="NCBI Taxonomy" id="574655"/>
    <lineage>
        <taxon>Eukaryota</taxon>
        <taxon>Fungi</taxon>
        <taxon>Dikarya</taxon>
        <taxon>Ascomycota</taxon>
        <taxon>Pezizomycotina</taxon>
        <taxon>Dothideomycetes</taxon>
        <taxon>Dothideomycetidae</taxon>
        <taxon>Mycosphaerellales</taxon>
        <taxon>Teratosphaeriaceae</taxon>
        <taxon>Elasticomyces</taxon>
    </lineage>
</organism>
<proteinExistence type="predicted"/>
<comment type="caution">
    <text evidence="1">The sequence shown here is derived from an EMBL/GenBank/DDBJ whole genome shotgun (WGS) entry which is preliminary data.</text>
</comment>